<name>A0A0G0ZB84_9BACT</name>
<dbReference type="InterPro" id="IPR004860">
    <property type="entry name" value="LAGLIDADG_dom"/>
</dbReference>
<dbReference type="GO" id="GO:0004519">
    <property type="term" value="F:endonuclease activity"/>
    <property type="evidence" value="ECO:0007669"/>
    <property type="project" value="InterPro"/>
</dbReference>
<dbReference type="SUPFAM" id="SSF55608">
    <property type="entry name" value="Homing endonucleases"/>
    <property type="match status" value="1"/>
</dbReference>
<dbReference type="InterPro" id="IPR027434">
    <property type="entry name" value="Homing_endonucl"/>
</dbReference>
<dbReference type="AlphaFoldDB" id="A0A0G0ZB84"/>
<dbReference type="Gene3D" id="3.10.28.10">
    <property type="entry name" value="Homing endonucleases"/>
    <property type="match status" value="1"/>
</dbReference>
<accession>A0A0G0ZB84</accession>
<dbReference type="Proteomes" id="UP000034036">
    <property type="component" value="Unassembled WGS sequence"/>
</dbReference>
<comment type="caution">
    <text evidence="2">The sequence shown here is derived from an EMBL/GenBank/DDBJ whole genome shotgun (WGS) entry which is preliminary data.</text>
</comment>
<gene>
    <name evidence="2" type="ORF">UV11_C0036G0007</name>
</gene>
<reference evidence="2 3" key="1">
    <citation type="journal article" date="2015" name="Nature">
        <title>rRNA introns, odd ribosomes, and small enigmatic genomes across a large radiation of phyla.</title>
        <authorList>
            <person name="Brown C.T."/>
            <person name="Hug L.A."/>
            <person name="Thomas B.C."/>
            <person name="Sharon I."/>
            <person name="Castelle C.J."/>
            <person name="Singh A."/>
            <person name="Wilkins M.J."/>
            <person name="Williams K.H."/>
            <person name="Banfield J.F."/>
        </authorList>
    </citation>
    <scope>NUCLEOTIDE SEQUENCE [LARGE SCALE GENOMIC DNA]</scope>
</reference>
<dbReference type="EMBL" id="LCDF01000036">
    <property type="protein sequence ID" value="KKS45985.1"/>
    <property type="molecule type" value="Genomic_DNA"/>
</dbReference>
<evidence type="ECO:0000313" key="2">
    <source>
        <dbReference type="EMBL" id="KKS45985.1"/>
    </source>
</evidence>
<dbReference type="InterPro" id="IPR004042">
    <property type="entry name" value="Intein_endonuc_central"/>
</dbReference>
<evidence type="ECO:0000259" key="1">
    <source>
        <dbReference type="PROSITE" id="PS50819"/>
    </source>
</evidence>
<sequence>MEKLFGSRPKCFISKNGNSVVYFGSTVLVRWFLAMGLRYNKVKDQVDVPRWIFSKNAYMGAAIRGLIDTDGSVYRLKFGMQISFCNHSKPLLQSARKMLLELGYHPSKINGQNIYITRREDLKKYFTEIGFNNLKHRERLLAFQKNNGCVV</sequence>
<organism evidence="2 3">
    <name type="scientific">Candidatus Giovannonibacteria bacterium GW2011_GWF2_42_19</name>
    <dbReference type="NCBI Taxonomy" id="1618659"/>
    <lineage>
        <taxon>Bacteria</taxon>
        <taxon>Candidatus Giovannoniibacteriota</taxon>
    </lineage>
</organism>
<dbReference type="Pfam" id="PF14528">
    <property type="entry name" value="LAGLIDADG_3"/>
    <property type="match status" value="1"/>
</dbReference>
<evidence type="ECO:0000313" key="3">
    <source>
        <dbReference type="Proteomes" id="UP000034036"/>
    </source>
</evidence>
<protein>
    <recommendedName>
        <fullName evidence="1">DOD-type homing endonuclease domain-containing protein</fullName>
    </recommendedName>
</protein>
<dbReference type="STRING" id="1618659.UV11_C0036G0007"/>
<feature type="domain" description="DOD-type homing endonuclease" evidence="1">
    <location>
        <begin position="28"/>
        <end position="104"/>
    </location>
</feature>
<dbReference type="PROSITE" id="PS50819">
    <property type="entry name" value="INTEIN_ENDONUCLEASE"/>
    <property type="match status" value="1"/>
</dbReference>
<proteinExistence type="predicted"/>